<evidence type="ECO:0000256" key="3">
    <source>
        <dbReference type="ARBA" id="ARBA00023002"/>
    </source>
</evidence>
<keyword evidence="2" id="KW-0521">NADP</keyword>
<dbReference type="InterPro" id="IPR036291">
    <property type="entry name" value="NAD(P)-bd_dom_sf"/>
</dbReference>
<dbReference type="GO" id="GO:0016491">
    <property type="term" value="F:oxidoreductase activity"/>
    <property type="evidence" value="ECO:0007669"/>
    <property type="project" value="UniProtKB-KW"/>
</dbReference>
<dbReference type="GeneID" id="28826155"/>
<evidence type="ECO:0000313" key="4">
    <source>
        <dbReference type="EMBL" id="KUJ07101.1"/>
    </source>
</evidence>
<sequence length="249" mass="27764">MDLTSLSTVIEAAKSFASKETKLHGLILNAGIMAPPYEVTADGYESQMQVNYISQWLLTYHLLPIIESTARKEGPGAARIVCVSSHGHREKPFSVQKMLYDKTEIENFGSFGRYGLSKLANVLHAKTLNVQYGPGSEHARQGKGEIWCASVHPGFIATQLNEKNRDNASWKLSWIHPVLKFFGIMRPWSKGCVSNVFVGASPAFTADMCGLYFDEKARVAKENAAARDPNEREKLEKWTVEELKKGGWI</sequence>
<name>A0A132B438_MOLSC</name>
<dbReference type="STRING" id="149040.A0A132B438"/>
<accession>A0A132B438</accession>
<dbReference type="Gene3D" id="3.40.50.720">
    <property type="entry name" value="NAD(P)-binding Rossmann-like Domain"/>
    <property type="match status" value="1"/>
</dbReference>
<dbReference type="RefSeq" id="XP_018061456.1">
    <property type="nucleotide sequence ID" value="XM_018216429.1"/>
</dbReference>
<dbReference type="InParanoid" id="A0A132B438"/>
<protein>
    <submittedName>
        <fullName evidence="4">NAD(P)-binding protein</fullName>
    </submittedName>
</protein>
<reference evidence="4 5" key="1">
    <citation type="submission" date="2015-10" db="EMBL/GenBank/DDBJ databases">
        <title>Full genome of DAOMC 229536 Phialocephala scopiformis, a fungal endophyte of spruce producing the potent anti-insectan compound rugulosin.</title>
        <authorList>
            <consortium name="DOE Joint Genome Institute"/>
            <person name="Walker A.K."/>
            <person name="Frasz S.L."/>
            <person name="Seifert K.A."/>
            <person name="Miller J.D."/>
            <person name="Mondo S.J."/>
            <person name="Labutti K."/>
            <person name="Lipzen A."/>
            <person name="Dockter R."/>
            <person name="Kennedy M."/>
            <person name="Grigoriev I.V."/>
            <person name="Spatafora J.W."/>
        </authorList>
    </citation>
    <scope>NUCLEOTIDE SEQUENCE [LARGE SCALE GENOMIC DNA]</scope>
    <source>
        <strain evidence="4 5">CBS 120377</strain>
    </source>
</reference>
<dbReference type="PANTHER" id="PTHR24320">
    <property type="entry name" value="RETINOL DEHYDROGENASE"/>
    <property type="match status" value="1"/>
</dbReference>
<keyword evidence="5" id="KW-1185">Reference proteome</keyword>
<dbReference type="KEGG" id="psco:LY89DRAFT_691906"/>
<dbReference type="InterPro" id="IPR002347">
    <property type="entry name" value="SDR_fam"/>
</dbReference>
<gene>
    <name evidence="4" type="ORF">LY89DRAFT_691906</name>
</gene>
<evidence type="ECO:0000256" key="1">
    <source>
        <dbReference type="ARBA" id="ARBA00006484"/>
    </source>
</evidence>
<keyword evidence="3" id="KW-0560">Oxidoreductase</keyword>
<comment type="similarity">
    <text evidence="1">Belongs to the short-chain dehydrogenases/reductases (SDR) family.</text>
</comment>
<dbReference type="PANTHER" id="PTHR24320:SF282">
    <property type="entry name" value="WW DOMAIN-CONTAINING OXIDOREDUCTASE"/>
    <property type="match status" value="1"/>
</dbReference>
<dbReference type="AlphaFoldDB" id="A0A132B438"/>
<dbReference type="SUPFAM" id="SSF51735">
    <property type="entry name" value="NAD(P)-binding Rossmann-fold domains"/>
    <property type="match status" value="1"/>
</dbReference>
<proteinExistence type="inferred from homology"/>
<dbReference type="EMBL" id="KQ947441">
    <property type="protein sequence ID" value="KUJ07101.1"/>
    <property type="molecule type" value="Genomic_DNA"/>
</dbReference>
<organism evidence="4 5">
    <name type="scientific">Mollisia scopiformis</name>
    <name type="common">Conifer needle endophyte fungus</name>
    <name type="synonym">Phialocephala scopiformis</name>
    <dbReference type="NCBI Taxonomy" id="149040"/>
    <lineage>
        <taxon>Eukaryota</taxon>
        <taxon>Fungi</taxon>
        <taxon>Dikarya</taxon>
        <taxon>Ascomycota</taxon>
        <taxon>Pezizomycotina</taxon>
        <taxon>Leotiomycetes</taxon>
        <taxon>Helotiales</taxon>
        <taxon>Mollisiaceae</taxon>
        <taxon>Mollisia</taxon>
    </lineage>
</organism>
<evidence type="ECO:0000256" key="2">
    <source>
        <dbReference type="ARBA" id="ARBA00022857"/>
    </source>
</evidence>
<dbReference type="OrthoDB" id="191139at2759"/>
<evidence type="ECO:0000313" key="5">
    <source>
        <dbReference type="Proteomes" id="UP000070700"/>
    </source>
</evidence>
<dbReference type="Pfam" id="PF00106">
    <property type="entry name" value="adh_short"/>
    <property type="match status" value="1"/>
</dbReference>
<dbReference type="Proteomes" id="UP000070700">
    <property type="component" value="Unassembled WGS sequence"/>
</dbReference>